<dbReference type="PANTHER" id="PTHR33507">
    <property type="entry name" value="INNER MEMBRANE PROTEIN YBBJ"/>
    <property type="match status" value="1"/>
</dbReference>
<keyword evidence="2 5" id="KW-0812">Transmembrane</keyword>
<accession>A0A6P1SZS5</accession>
<dbReference type="GO" id="GO:0005886">
    <property type="term" value="C:plasma membrane"/>
    <property type="evidence" value="ECO:0007669"/>
    <property type="project" value="TreeGrafter"/>
</dbReference>
<evidence type="ECO:0000259" key="6">
    <source>
        <dbReference type="Pfam" id="PF01957"/>
    </source>
</evidence>
<dbReference type="SUPFAM" id="SSF141322">
    <property type="entry name" value="NfeD domain-like"/>
    <property type="match status" value="1"/>
</dbReference>
<dbReference type="Proteomes" id="UP000464495">
    <property type="component" value="Chromosome"/>
</dbReference>
<feature type="domain" description="NfeD-like C-terminal" evidence="6">
    <location>
        <begin position="95"/>
        <end position="151"/>
    </location>
</feature>
<evidence type="ECO:0000256" key="5">
    <source>
        <dbReference type="SAM" id="Phobius"/>
    </source>
</evidence>
<dbReference type="KEGG" id="amaq:GO499_00380"/>
<reference evidence="7 8" key="1">
    <citation type="submission" date="2019-12" db="EMBL/GenBank/DDBJ databases">
        <title>Complete genome sequence of Algicella marina strain 9Alg 56(T) isolated from the red alga Tichocarpus crinitus.</title>
        <authorList>
            <person name="Kim S.-G."/>
            <person name="Nedashkovskaya O.I."/>
        </authorList>
    </citation>
    <scope>NUCLEOTIDE SEQUENCE [LARGE SCALE GENOMIC DNA]</scope>
    <source>
        <strain evidence="7 8">9Alg 56</strain>
    </source>
</reference>
<keyword evidence="4 5" id="KW-0472">Membrane</keyword>
<dbReference type="PANTHER" id="PTHR33507:SF3">
    <property type="entry name" value="INNER MEMBRANE PROTEIN YBBJ"/>
    <property type="match status" value="1"/>
</dbReference>
<evidence type="ECO:0000313" key="7">
    <source>
        <dbReference type="EMBL" id="QHQ33742.1"/>
    </source>
</evidence>
<organism evidence="7 8">
    <name type="scientific">Algicella marina</name>
    <dbReference type="NCBI Taxonomy" id="2683284"/>
    <lineage>
        <taxon>Bacteria</taxon>
        <taxon>Pseudomonadati</taxon>
        <taxon>Pseudomonadota</taxon>
        <taxon>Alphaproteobacteria</taxon>
        <taxon>Rhodobacterales</taxon>
        <taxon>Paracoccaceae</taxon>
        <taxon>Algicella</taxon>
    </lineage>
</organism>
<dbReference type="AlphaFoldDB" id="A0A6P1SZS5"/>
<dbReference type="EMBL" id="CP046620">
    <property type="protein sequence ID" value="QHQ33742.1"/>
    <property type="molecule type" value="Genomic_DNA"/>
</dbReference>
<evidence type="ECO:0000256" key="4">
    <source>
        <dbReference type="ARBA" id="ARBA00023136"/>
    </source>
</evidence>
<comment type="subcellular location">
    <subcellularLocation>
        <location evidence="1">Membrane</location>
        <topology evidence="1">Multi-pass membrane protein</topology>
    </subcellularLocation>
</comment>
<keyword evidence="3 5" id="KW-1133">Transmembrane helix</keyword>
<feature type="transmembrane region" description="Helical" evidence="5">
    <location>
        <begin position="6"/>
        <end position="25"/>
    </location>
</feature>
<evidence type="ECO:0000313" key="8">
    <source>
        <dbReference type="Proteomes" id="UP000464495"/>
    </source>
</evidence>
<evidence type="ECO:0000256" key="2">
    <source>
        <dbReference type="ARBA" id="ARBA00022692"/>
    </source>
</evidence>
<dbReference type="RefSeq" id="WP_161860318.1">
    <property type="nucleotide sequence ID" value="NZ_CP046620.1"/>
</dbReference>
<sequence>MNLFAVLESISPWWWVAFALVLGALEMLSMAFFLIGPALAALIMSVLLVLIPTMPGTVQVAMFAAISVALTFAFQALRHRIQNEQPEHGLNDRSARMVGRTGTIISFSHGHGTVEIDGVHWQAKADPAAIGMKAGAAVEVSATQGSTLQVVRLMPEEQASA</sequence>
<dbReference type="Pfam" id="PF01957">
    <property type="entry name" value="NfeD"/>
    <property type="match status" value="1"/>
</dbReference>
<evidence type="ECO:0000256" key="1">
    <source>
        <dbReference type="ARBA" id="ARBA00004141"/>
    </source>
</evidence>
<evidence type="ECO:0000256" key="3">
    <source>
        <dbReference type="ARBA" id="ARBA00022989"/>
    </source>
</evidence>
<dbReference type="InterPro" id="IPR012340">
    <property type="entry name" value="NA-bd_OB-fold"/>
</dbReference>
<gene>
    <name evidence="7" type="ORF">GO499_00380</name>
</gene>
<proteinExistence type="predicted"/>
<dbReference type="InterPro" id="IPR002810">
    <property type="entry name" value="NfeD-like_C"/>
</dbReference>
<feature type="transmembrane region" description="Helical" evidence="5">
    <location>
        <begin position="57"/>
        <end position="77"/>
    </location>
</feature>
<protein>
    <recommendedName>
        <fullName evidence="6">NfeD-like C-terminal domain-containing protein</fullName>
    </recommendedName>
</protein>
<dbReference type="InterPro" id="IPR052165">
    <property type="entry name" value="Membrane_assoc_protease"/>
</dbReference>
<keyword evidence="8" id="KW-1185">Reference proteome</keyword>
<dbReference type="Gene3D" id="2.40.50.140">
    <property type="entry name" value="Nucleic acid-binding proteins"/>
    <property type="match status" value="1"/>
</dbReference>
<name>A0A6P1SZS5_9RHOB</name>